<sequence>MTDKEMKIERYREENKTSQKGQTVFTGSSLMEMFPINKLLNEHGDDTIIYNRGIGGFISDELLAVIDVCATDLMPSKVFINIGTNDLSWSTVPISQLMNNYDKIISAIEYVPQMGNGPIPTCKILYMKLSMQMCS</sequence>
<organism evidence="1 2">
    <name type="scientific">Candidatus Faeciplasma avium</name>
    <dbReference type="NCBI Taxonomy" id="2840798"/>
    <lineage>
        <taxon>Bacteria</taxon>
        <taxon>Bacillati</taxon>
        <taxon>Bacillota</taxon>
        <taxon>Clostridia</taxon>
        <taxon>Eubacteriales</taxon>
        <taxon>Oscillospiraceae</taxon>
        <taxon>Oscillospiraceae incertae sedis</taxon>
        <taxon>Candidatus Faeciplasma</taxon>
    </lineage>
</organism>
<reference evidence="1" key="2">
    <citation type="journal article" date="2021" name="PeerJ">
        <title>Extensive microbial diversity within the chicken gut microbiome revealed by metagenomics and culture.</title>
        <authorList>
            <person name="Gilroy R."/>
            <person name="Ravi A."/>
            <person name="Getino M."/>
            <person name="Pursley I."/>
            <person name="Horton D.L."/>
            <person name="Alikhan N.F."/>
            <person name="Baker D."/>
            <person name="Gharbi K."/>
            <person name="Hall N."/>
            <person name="Watson M."/>
            <person name="Adriaenssens E.M."/>
            <person name="Foster-Nyarko E."/>
            <person name="Jarju S."/>
            <person name="Secka A."/>
            <person name="Antonio M."/>
            <person name="Oren A."/>
            <person name="Chaudhuri R.R."/>
            <person name="La Ragione R."/>
            <person name="Hildebrand F."/>
            <person name="Pallen M.J."/>
        </authorList>
    </citation>
    <scope>NUCLEOTIDE SEQUENCE</scope>
    <source>
        <strain evidence="1">1370</strain>
    </source>
</reference>
<evidence type="ECO:0000313" key="2">
    <source>
        <dbReference type="Proteomes" id="UP000823960"/>
    </source>
</evidence>
<gene>
    <name evidence="1" type="ORF">IAD28_05200</name>
</gene>
<comment type="caution">
    <text evidence="1">The sequence shown here is derived from an EMBL/GenBank/DDBJ whole genome shotgun (WGS) entry which is preliminary data.</text>
</comment>
<accession>A0A9D1T548</accession>
<dbReference type="Proteomes" id="UP000823960">
    <property type="component" value="Unassembled WGS sequence"/>
</dbReference>
<protein>
    <recommendedName>
        <fullName evidence="3">SGNH hydrolase-type esterase domain-containing protein</fullName>
    </recommendedName>
</protein>
<proteinExistence type="predicted"/>
<evidence type="ECO:0000313" key="1">
    <source>
        <dbReference type="EMBL" id="HIV11068.1"/>
    </source>
</evidence>
<dbReference type="EMBL" id="DVOL01000071">
    <property type="protein sequence ID" value="HIV11068.1"/>
    <property type="molecule type" value="Genomic_DNA"/>
</dbReference>
<dbReference type="AlphaFoldDB" id="A0A9D1T548"/>
<dbReference type="Gene3D" id="3.40.50.1110">
    <property type="entry name" value="SGNH hydrolase"/>
    <property type="match status" value="1"/>
</dbReference>
<dbReference type="SUPFAM" id="SSF52266">
    <property type="entry name" value="SGNH hydrolase"/>
    <property type="match status" value="1"/>
</dbReference>
<name>A0A9D1T548_9FIRM</name>
<dbReference type="InterPro" id="IPR036514">
    <property type="entry name" value="SGNH_hydro_sf"/>
</dbReference>
<evidence type="ECO:0008006" key="3">
    <source>
        <dbReference type="Google" id="ProtNLM"/>
    </source>
</evidence>
<reference evidence="1" key="1">
    <citation type="submission" date="2020-10" db="EMBL/GenBank/DDBJ databases">
        <authorList>
            <person name="Gilroy R."/>
        </authorList>
    </citation>
    <scope>NUCLEOTIDE SEQUENCE</scope>
    <source>
        <strain evidence="1">1370</strain>
    </source>
</reference>